<dbReference type="EMBL" id="CP002292">
    <property type="protein sequence ID" value="ADP70666.1"/>
    <property type="molecule type" value="Genomic_DNA"/>
</dbReference>
<dbReference type="InterPro" id="IPR054462">
    <property type="entry name" value="TraI_M"/>
</dbReference>
<feature type="compositionally biased region" description="Basic and acidic residues" evidence="1">
    <location>
        <begin position="319"/>
        <end position="329"/>
    </location>
</feature>
<feature type="compositionally biased region" description="Basic residues" evidence="1">
    <location>
        <begin position="393"/>
        <end position="402"/>
    </location>
</feature>
<dbReference type="AlphaFoldDB" id="E3I6L9"/>
<name>E3I6L9_RHOVT</name>
<feature type="compositionally biased region" description="Basic and acidic residues" evidence="1">
    <location>
        <begin position="265"/>
        <end position="274"/>
    </location>
</feature>
<proteinExistence type="predicted"/>
<evidence type="ECO:0000313" key="4">
    <source>
        <dbReference type="EMBL" id="ADP70666.1"/>
    </source>
</evidence>
<feature type="domain" description="TraI-like middle" evidence="3">
    <location>
        <begin position="202"/>
        <end position="265"/>
    </location>
</feature>
<feature type="region of interest" description="Disordered" evidence="1">
    <location>
        <begin position="265"/>
        <end position="329"/>
    </location>
</feature>
<dbReference type="HOGENOM" id="CLU_684916_0_0_5"/>
<dbReference type="STRING" id="648757.Rvan_1409"/>
<dbReference type="eggNOG" id="COG3843">
    <property type="taxonomic scope" value="Bacteria"/>
</dbReference>
<feature type="region of interest" description="Disordered" evidence="1">
    <location>
        <begin position="356"/>
        <end position="402"/>
    </location>
</feature>
<dbReference type="RefSeq" id="WP_013419068.1">
    <property type="nucleotide sequence ID" value="NC_014664.1"/>
</dbReference>
<feature type="domain" description="MobA/VirD2-like nuclease" evidence="2">
    <location>
        <begin position="30"/>
        <end position="146"/>
    </location>
</feature>
<dbReference type="Pfam" id="PF22863">
    <property type="entry name" value="TraI_middle"/>
    <property type="match status" value="1"/>
</dbReference>
<dbReference type="Pfam" id="PF03432">
    <property type="entry name" value="Relaxase"/>
    <property type="match status" value="1"/>
</dbReference>
<gene>
    <name evidence="4" type="ordered locus">Rvan_1409</name>
</gene>
<dbReference type="InterPro" id="IPR005094">
    <property type="entry name" value="Endonuclease_MobA/VirD2"/>
</dbReference>
<accession>E3I6L9</accession>
<reference evidence="5" key="1">
    <citation type="journal article" date="2011" name="J. Bacteriol.">
        <title>Genome sequences of eight morphologically diverse alphaproteobacteria.</title>
        <authorList>
            <consortium name="US DOE Joint Genome Institute"/>
            <person name="Brown P.J."/>
            <person name="Kysela D.T."/>
            <person name="Buechlein A."/>
            <person name="Hemmerich C."/>
            <person name="Brun Y.V."/>
        </authorList>
    </citation>
    <scope>NUCLEOTIDE SEQUENCE [LARGE SCALE GENOMIC DNA]</scope>
    <source>
        <strain evidence="5">ATCC 17100 / ATH 3.1.1 / DSM 162 / LMG 4299</strain>
    </source>
</reference>
<feature type="compositionally biased region" description="Basic and acidic residues" evidence="1">
    <location>
        <begin position="156"/>
        <end position="166"/>
    </location>
</feature>
<feature type="compositionally biased region" description="Basic and acidic residues" evidence="1">
    <location>
        <begin position="356"/>
        <end position="392"/>
    </location>
</feature>
<keyword evidence="5" id="KW-1185">Reference proteome</keyword>
<evidence type="ECO:0000259" key="2">
    <source>
        <dbReference type="Pfam" id="PF03432"/>
    </source>
</evidence>
<feature type="compositionally biased region" description="Basic and acidic residues" evidence="1">
    <location>
        <begin position="288"/>
        <end position="302"/>
    </location>
</feature>
<dbReference type="KEGG" id="rva:Rvan_1409"/>
<sequence>MIGKVPDQGKSFRGVVNYLLFGKKDEPSPERVAWVETRNLLVTDPKKAATLMRLTAQKSKRVKTPVYHYVISWRHDEAPTDDIMRIVADTTCQDLGLDEHQMLYVAHRDTDHRHVHIVANRVHPDTGRAWKNSHDYRRIECSLRRQAEGMGMDYVPGRHNDPERFHGKSRAPANPERQRNRRLKQRDLPRFDEATRSKHRERLHQLVLGASSWADLDSQLASEGFAVLRKGQGLVLADASGTMKLSDLGRDIRLKGLEERFAGSFADHEEERKQQQAMQKALVPSRPKTVERQPEPPADKPAEVPPPGPKPKEPNQSAERFEALKDAGDKADMTYSLYNMGLASREQVKNAARELKQAREKLDEGRPLIEQLTRDMFKEKELEPEPRAEPSRQRRRDRGRGR</sequence>
<evidence type="ECO:0000259" key="3">
    <source>
        <dbReference type="Pfam" id="PF22863"/>
    </source>
</evidence>
<evidence type="ECO:0000313" key="5">
    <source>
        <dbReference type="Proteomes" id="UP000001399"/>
    </source>
</evidence>
<feature type="compositionally biased region" description="Basic and acidic residues" evidence="1">
    <location>
        <begin position="185"/>
        <end position="196"/>
    </location>
</feature>
<dbReference type="Proteomes" id="UP000001399">
    <property type="component" value="Chromosome"/>
</dbReference>
<protein>
    <submittedName>
        <fullName evidence="4">Relaxase/mobilization nuclease family protein</fullName>
    </submittedName>
</protein>
<organism evidence="4 5">
    <name type="scientific">Rhodomicrobium vannielii (strain ATCC 17100 / DSM 162 / LMG 4299 / NCIMB 10020 / ATH 3.1.1)</name>
    <dbReference type="NCBI Taxonomy" id="648757"/>
    <lineage>
        <taxon>Bacteria</taxon>
        <taxon>Pseudomonadati</taxon>
        <taxon>Pseudomonadota</taxon>
        <taxon>Alphaproteobacteria</taxon>
        <taxon>Hyphomicrobiales</taxon>
        <taxon>Hyphomicrobiaceae</taxon>
        <taxon>Rhodomicrobium</taxon>
    </lineage>
</organism>
<evidence type="ECO:0000256" key="1">
    <source>
        <dbReference type="SAM" id="MobiDB-lite"/>
    </source>
</evidence>
<feature type="region of interest" description="Disordered" evidence="1">
    <location>
        <begin position="151"/>
        <end position="198"/>
    </location>
</feature>
<dbReference type="OrthoDB" id="279005at2"/>